<protein>
    <submittedName>
        <fullName evidence="2">Uncharacterized protein LOC111407405</fullName>
    </submittedName>
</protein>
<dbReference type="InterPro" id="IPR006740">
    <property type="entry name" value="DUF604"/>
</dbReference>
<dbReference type="Pfam" id="PF04646">
    <property type="entry name" value="DUF604"/>
    <property type="match status" value="1"/>
</dbReference>
<name>A0A8S0TTF0_OLEEU</name>
<dbReference type="FunFam" id="3.90.550.50:FF:000006">
    <property type="entry name" value="Fringe-related protein-like"/>
    <property type="match status" value="1"/>
</dbReference>
<dbReference type="EMBL" id="CACTIH010007265">
    <property type="protein sequence ID" value="CAA3006809.1"/>
    <property type="molecule type" value="Genomic_DNA"/>
</dbReference>
<accession>A0A8S0TTF0</accession>
<dbReference type="Gene3D" id="3.90.550.50">
    <property type="match status" value="1"/>
</dbReference>
<feature type="transmembrane region" description="Helical" evidence="1">
    <location>
        <begin position="31"/>
        <end position="52"/>
    </location>
</feature>
<keyword evidence="1" id="KW-0812">Transmembrane</keyword>
<sequence>MSTIREHLGQNPFKALKSISAEKNIDFLKSLLKVAVVISMVASISLFLYSAFHREARPVWFRCPEFDDLAGTRNVVQVSSDYSPTNISHIAFGIGGSIHTWKDRKRYSELWWKPNETRGYVWLDKKPITKTLWDDNSIPYRISSDWTRFKHSSGSDSAVRIARVVSDLFRVGLPDVRWFVMGDDDTVFFTDNLVTVLAKYDHRRMYYIGGSSESVEQNVMHAHDMAFGGGGFAISYPLAADLFRSMDGCLNRYHYFYGSDQRVWACVGEVGIGLTKEPGFHQIDIRGDPYGLLAAHPRAPIVSLHHLDYVKPLFPNQTQLEALGTLMQAYRLDPARTLQQCFCYHRKHKWSVSISWGYTVQIYTTLLTAKEMEMPLLTFQTWRSWSGGPFEFNTRSMSDDRCKQPVVFYLSTANDDGKGKTVTTYKKFMVKTVNKCGRSQRAAAAIENIIVSASKMDPKEWNKGTRRQCCDINRSLNHGTMRINIRRCKQWETVTF</sequence>
<evidence type="ECO:0000313" key="3">
    <source>
        <dbReference type="Proteomes" id="UP000594638"/>
    </source>
</evidence>
<keyword evidence="1" id="KW-0472">Membrane</keyword>
<organism evidence="2 3">
    <name type="scientific">Olea europaea subsp. europaea</name>
    <dbReference type="NCBI Taxonomy" id="158383"/>
    <lineage>
        <taxon>Eukaryota</taxon>
        <taxon>Viridiplantae</taxon>
        <taxon>Streptophyta</taxon>
        <taxon>Embryophyta</taxon>
        <taxon>Tracheophyta</taxon>
        <taxon>Spermatophyta</taxon>
        <taxon>Magnoliopsida</taxon>
        <taxon>eudicotyledons</taxon>
        <taxon>Gunneridae</taxon>
        <taxon>Pentapetalae</taxon>
        <taxon>asterids</taxon>
        <taxon>lamiids</taxon>
        <taxon>Lamiales</taxon>
        <taxon>Oleaceae</taxon>
        <taxon>Oleeae</taxon>
        <taxon>Olea</taxon>
    </lineage>
</organism>
<keyword evidence="1" id="KW-1133">Transmembrane helix</keyword>
<dbReference type="OrthoDB" id="421979at2759"/>
<evidence type="ECO:0000313" key="2">
    <source>
        <dbReference type="EMBL" id="CAA3006809.1"/>
    </source>
</evidence>
<reference evidence="2 3" key="1">
    <citation type="submission" date="2019-12" db="EMBL/GenBank/DDBJ databases">
        <authorList>
            <person name="Alioto T."/>
            <person name="Alioto T."/>
            <person name="Gomez Garrido J."/>
        </authorList>
    </citation>
    <scope>NUCLEOTIDE SEQUENCE [LARGE SCALE GENOMIC DNA]</scope>
</reference>
<dbReference type="PANTHER" id="PTHR10811">
    <property type="entry name" value="FRINGE-RELATED"/>
    <property type="match status" value="1"/>
</dbReference>
<dbReference type="AlphaFoldDB" id="A0A8S0TTF0"/>
<comment type="caution">
    <text evidence="2">The sequence shown here is derived from an EMBL/GenBank/DDBJ whole genome shotgun (WGS) entry which is preliminary data.</text>
</comment>
<dbReference type="Gramene" id="OE9A037567T1">
    <property type="protein sequence ID" value="OE9A037567C1"/>
    <property type="gene ID" value="OE9A037567"/>
</dbReference>
<keyword evidence="3" id="KW-1185">Reference proteome</keyword>
<evidence type="ECO:0000256" key="1">
    <source>
        <dbReference type="SAM" id="Phobius"/>
    </source>
</evidence>
<proteinExistence type="predicted"/>
<dbReference type="Proteomes" id="UP000594638">
    <property type="component" value="Unassembled WGS sequence"/>
</dbReference>
<gene>
    <name evidence="2" type="ORF">OLEA9_A037567</name>
</gene>